<dbReference type="SUPFAM" id="SSF51182">
    <property type="entry name" value="RmlC-like cupins"/>
    <property type="match status" value="1"/>
</dbReference>
<dbReference type="InterPro" id="IPR011051">
    <property type="entry name" value="RmlC_Cupin_sf"/>
</dbReference>
<evidence type="ECO:0000256" key="9">
    <source>
        <dbReference type="PIRSR" id="PIRSR001480-1"/>
    </source>
</evidence>
<name>A0A6L8LY92_9VIBR</name>
<evidence type="ECO:0000256" key="6">
    <source>
        <dbReference type="ARBA" id="ARBA00023235"/>
    </source>
</evidence>
<dbReference type="GO" id="GO:0008270">
    <property type="term" value="F:zinc ion binding"/>
    <property type="evidence" value="ECO:0007669"/>
    <property type="project" value="InterPro"/>
</dbReference>
<accession>A0A6L8LY92</accession>
<dbReference type="GO" id="GO:0005829">
    <property type="term" value="C:cytosol"/>
    <property type="evidence" value="ECO:0007669"/>
    <property type="project" value="TreeGrafter"/>
</dbReference>
<dbReference type="PIRSF" id="PIRSF001480">
    <property type="entry name" value="Mannose-6-phosphate_isomerase"/>
    <property type="match status" value="1"/>
</dbReference>
<evidence type="ECO:0000256" key="3">
    <source>
        <dbReference type="ARBA" id="ARBA00011956"/>
    </source>
</evidence>
<dbReference type="PANTHER" id="PTHR10309">
    <property type="entry name" value="MANNOSE-6-PHOSPHATE ISOMERASE"/>
    <property type="match status" value="1"/>
</dbReference>
<dbReference type="AlphaFoldDB" id="A0A6L8LY92"/>
<sequence length="395" mass="44145">MSVYKLNNVIQTYSWGSIRSLHEMFNVENPDHKPQAEMWMGAHPGGCSRVLDQDISLTALLSGNSTTMLGSYTALRYGELPYLLKVIAADSPLSIQVHPNKQQAEAGFQRENELGIPINANHRNYKDSNHKPELVYALTFFSALNGFRPIDEIIHLFEEANIQPLRPLLQMLRDQPNEASLGSLFTKILTLAGDDKQSALSELILAVEMPPKSRLAKEAWQTIKILMTHYQGDVGLFAPLLLNIVELAPGEAMFLHAQTPHAYLSGTALEIMANSDNVLRAGLTKKHIDTKELINNLSVKPTQASRLIMSPIEKPFRLTYPIPVDDFCFDIVLSTAEQQVFYIRSAEVLFCIEGQILIETEQHSVRLEKGESAFITCDCHSYHISGVGKLARAYN</sequence>
<evidence type="ECO:0000259" key="11">
    <source>
        <dbReference type="Pfam" id="PF20511"/>
    </source>
</evidence>
<dbReference type="Pfam" id="PF21621">
    <property type="entry name" value="MPI_cupin_dom"/>
    <property type="match status" value="1"/>
</dbReference>
<gene>
    <name evidence="14" type="primary">manA</name>
    <name evidence="14" type="ORF">GTG28_02960</name>
</gene>
<dbReference type="PROSITE" id="PS00965">
    <property type="entry name" value="PMI_I_1"/>
    <property type="match status" value="1"/>
</dbReference>
<evidence type="ECO:0000256" key="8">
    <source>
        <dbReference type="ARBA" id="ARBA00030762"/>
    </source>
</evidence>
<protein>
    <recommendedName>
        <fullName evidence="3">mannose-6-phosphate isomerase</fullName>
        <ecNumber evidence="3">5.3.1.8</ecNumber>
    </recommendedName>
    <alternativeName>
        <fullName evidence="7">Phosphohexomutase</fullName>
    </alternativeName>
    <alternativeName>
        <fullName evidence="8">Phosphomannose isomerase</fullName>
    </alternativeName>
</protein>
<dbReference type="Pfam" id="PF20511">
    <property type="entry name" value="PMI_typeI_cat"/>
    <property type="match status" value="1"/>
</dbReference>
<evidence type="ECO:0000259" key="13">
    <source>
        <dbReference type="Pfam" id="PF21621"/>
    </source>
</evidence>
<dbReference type="GO" id="GO:0009298">
    <property type="term" value="P:GDP-mannose biosynthetic process"/>
    <property type="evidence" value="ECO:0007669"/>
    <property type="project" value="InterPro"/>
</dbReference>
<comment type="cofactor">
    <cofactor evidence="10">
        <name>Zn(2+)</name>
        <dbReference type="ChEBI" id="CHEBI:29105"/>
    </cofactor>
    <text evidence="10">Binds 1 zinc ion per subunit.</text>
</comment>
<evidence type="ECO:0000256" key="7">
    <source>
        <dbReference type="ARBA" id="ARBA00029741"/>
    </source>
</evidence>
<evidence type="ECO:0000256" key="1">
    <source>
        <dbReference type="ARBA" id="ARBA00000757"/>
    </source>
</evidence>
<feature type="domain" description="Phosphomannose isomerase type I helical insertion" evidence="12">
    <location>
        <begin position="175"/>
        <end position="242"/>
    </location>
</feature>
<comment type="similarity">
    <text evidence="2">Belongs to the mannose-6-phosphate isomerase type 1 family.</text>
</comment>
<keyword evidence="4 10" id="KW-0479">Metal-binding</keyword>
<proteinExistence type="inferred from homology"/>
<dbReference type="PRINTS" id="PR00714">
    <property type="entry name" value="MAN6PISMRASE"/>
</dbReference>
<comment type="caution">
    <text evidence="14">The sequence shown here is derived from an EMBL/GenBank/DDBJ whole genome shotgun (WGS) entry which is preliminary data.</text>
</comment>
<dbReference type="Gene3D" id="1.10.441.10">
    <property type="entry name" value="Phosphomannose Isomerase, domain 2"/>
    <property type="match status" value="1"/>
</dbReference>
<evidence type="ECO:0000256" key="4">
    <source>
        <dbReference type="ARBA" id="ARBA00022723"/>
    </source>
</evidence>
<feature type="active site" evidence="9">
    <location>
        <position position="280"/>
    </location>
</feature>
<reference evidence="14 15" key="1">
    <citation type="submission" date="2020-01" db="EMBL/GenBank/DDBJ databases">
        <title>Draft Genome Sequence of Vibrio sp. strain OCN044, Isolated from a Healthy Coral at Palmyra Atoll.</title>
        <authorList>
            <person name="Videau P."/>
            <person name="Loughran R."/>
            <person name="Esquivel A."/>
            <person name="Deadmond M."/>
            <person name="Paddock B.E."/>
            <person name="Saw J.H."/>
            <person name="Ushijima B."/>
        </authorList>
    </citation>
    <scope>NUCLEOTIDE SEQUENCE [LARGE SCALE GENOMIC DNA]</scope>
    <source>
        <strain evidence="14 15">OCN044</strain>
    </source>
</reference>
<dbReference type="GO" id="GO:0004476">
    <property type="term" value="F:mannose-6-phosphate isomerase activity"/>
    <property type="evidence" value="ECO:0007669"/>
    <property type="project" value="UniProtKB-EC"/>
</dbReference>
<keyword evidence="15" id="KW-1185">Reference proteome</keyword>
<feature type="domain" description="Mannose-6-phosphate isomerase cupin" evidence="13">
    <location>
        <begin position="318"/>
        <end position="395"/>
    </location>
</feature>
<feature type="binding site" evidence="10">
    <location>
        <position position="98"/>
    </location>
    <ligand>
        <name>Zn(2+)</name>
        <dbReference type="ChEBI" id="CHEBI:29105"/>
    </ligand>
</feature>
<keyword evidence="5 10" id="KW-0862">Zinc</keyword>
<feature type="binding site" evidence="10">
    <location>
        <position position="96"/>
    </location>
    <ligand>
        <name>Zn(2+)</name>
        <dbReference type="ChEBI" id="CHEBI:29105"/>
    </ligand>
</feature>
<keyword evidence="6 14" id="KW-0413">Isomerase</keyword>
<feature type="domain" description="Phosphomannose isomerase type I catalytic" evidence="11">
    <location>
        <begin position="4"/>
        <end position="149"/>
    </location>
</feature>
<dbReference type="InterPro" id="IPR049071">
    <property type="entry name" value="MPI_cupin_dom"/>
</dbReference>
<dbReference type="Pfam" id="PF20512">
    <property type="entry name" value="PMI_typeI_hel"/>
    <property type="match status" value="1"/>
</dbReference>
<dbReference type="InterPro" id="IPR016305">
    <property type="entry name" value="Mannose-6-P_Isomerase"/>
</dbReference>
<dbReference type="InterPro" id="IPR046458">
    <property type="entry name" value="PMI_typeI_hel"/>
</dbReference>
<dbReference type="EMBL" id="WWEU01000001">
    <property type="protein sequence ID" value="MYM58172.1"/>
    <property type="molecule type" value="Genomic_DNA"/>
</dbReference>
<feature type="binding site" evidence="10">
    <location>
        <position position="133"/>
    </location>
    <ligand>
        <name>Zn(2+)</name>
        <dbReference type="ChEBI" id="CHEBI:29105"/>
    </ligand>
</feature>
<dbReference type="Gene3D" id="2.60.120.10">
    <property type="entry name" value="Jelly Rolls"/>
    <property type="match status" value="2"/>
</dbReference>
<dbReference type="InterPro" id="IPR014710">
    <property type="entry name" value="RmlC-like_jellyroll"/>
</dbReference>
<feature type="binding site" evidence="10">
    <location>
        <position position="261"/>
    </location>
    <ligand>
        <name>Zn(2+)</name>
        <dbReference type="ChEBI" id="CHEBI:29105"/>
    </ligand>
</feature>
<dbReference type="RefSeq" id="WP_160926788.1">
    <property type="nucleotide sequence ID" value="NZ_WWEU01000001.1"/>
</dbReference>
<dbReference type="PANTHER" id="PTHR10309:SF0">
    <property type="entry name" value="MANNOSE-6-PHOSPHATE ISOMERASE"/>
    <property type="match status" value="1"/>
</dbReference>
<evidence type="ECO:0000256" key="5">
    <source>
        <dbReference type="ARBA" id="ARBA00022833"/>
    </source>
</evidence>
<dbReference type="InterPro" id="IPR046457">
    <property type="entry name" value="PMI_typeI_cat"/>
</dbReference>
<evidence type="ECO:0000256" key="2">
    <source>
        <dbReference type="ARBA" id="ARBA00010772"/>
    </source>
</evidence>
<dbReference type="Proteomes" id="UP000478571">
    <property type="component" value="Unassembled WGS sequence"/>
</dbReference>
<dbReference type="CDD" id="cd07011">
    <property type="entry name" value="cupin_PMI_type_I_N"/>
    <property type="match status" value="1"/>
</dbReference>
<comment type="catalytic activity">
    <reaction evidence="1">
        <text>D-mannose 6-phosphate = D-fructose 6-phosphate</text>
        <dbReference type="Rhea" id="RHEA:12356"/>
        <dbReference type="ChEBI" id="CHEBI:58735"/>
        <dbReference type="ChEBI" id="CHEBI:61527"/>
        <dbReference type="EC" id="5.3.1.8"/>
    </reaction>
</comment>
<dbReference type="InterPro" id="IPR018050">
    <property type="entry name" value="Pmannose_isomerase-type1_CS"/>
</dbReference>
<dbReference type="NCBIfam" id="TIGR00218">
    <property type="entry name" value="manA"/>
    <property type="match status" value="1"/>
</dbReference>
<dbReference type="InterPro" id="IPR001250">
    <property type="entry name" value="Man6P_Isoase-1"/>
</dbReference>
<evidence type="ECO:0000313" key="14">
    <source>
        <dbReference type="EMBL" id="MYM58172.1"/>
    </source>
</evidence>
<evidence type="ECO:0000256" key="10">
    <source>
        <dbReference type="PIRSR" id="PIRSR001480-2"/>
    </source>
</evidence>
<evidence type="ECO:0000313" key="15">
    <source>
        <dbReference type="Proteomes" id="UP000478571"/>
    </source>
</evidence>
<dbReference type="GO" id="GO:0005975">
    <property type="term" value="P:carbohydrate metabolic process"/>
    <property type="evidence" value="ECO:0007669"/>
    <property type="project" value="InterPro"/>
</dbReference>
<dbReference type="EC" id="5.3.1.8" evidence="3"/>
<evidence type="ECO:0000259" key="12">
    <source>
        <dbReference type="Pfam" id="PF20512"/>
    </source>
</evidence>
<organism evidence="14 15">
    <name type="scientific">Vibrio tetraodonis subsp. pristinus</name>
    <dbReference type="NCBI Taxonomy" id="2695891"/>
    <lineage>
        <taxon>Bacteria</taxon>
        <taxon>Pseudomonadati</taxon>
        <taxon>Pseudomonadota</taxon>
        <taxon>Gammaproteobacteria</taxon>
        <taxon>Vibrionales</taxon>
        <taxon>Vibrionaceae</taxon>
        <taxon>Vibrio</taxon>
    </lineage>
</organism>